<dbReference type="GO" id="GO:0043124">
    <property type="term" value="P:negative regulation of canonical NF-kappaB signal transduction"/>
    <property type="evidence" value="ECO:0007669"/>
    <property type="project" value="InterPro"/>
</dbReference>
<reference evidence="7 8" key="1">
    <citation type="submission" date="2019-12" db="EMBL/GenBank/DDBJ databases">
        <authorList>
            <person name="Floudas D."/>
            <person name="Bentzer J."/>
            <person name="Ahren D."/>
            <person name="Johansson T."/>
            <person name="Persson P."/>
            <person name="Tunlid A."/>
        </authorList>
    </citation>
    <scope>NUCLEOTIDE SEQUENCE [LARGE SCALE GENOMIC DNA]</scope>
    <source>
        <strain evidence="7 8">CBS 102.39</strain>
    </source>
</reference>
<dbReference type="PANTHER" id="PTHR15263">
    <property type="entry name" value="I-KAPPA-B-LIKE PROTEIN IKBL"/>
    <property type="match status" value="1"/>
</dbReference>
<proteinExistence type="predicted"/>
<keyword evidence="2" id="KW-0597">Phosphoprotein</keyword>
<evidence type="ECO:0000313" key="7">
    <source>
        <dbReference type="EMBL" id="KAF4613287.1"/>
    </source>
</evidence>
<feature type="compositionally biased region" description="Low complexity" evidence="6">
    <location>
        <begin position="235"/>
        <end position="244"/>
    </location>
</feature>
<sequence length="381" mass="44023">MDPVPTMSPPATPFDIDHDATWKKQTRERITNNLNTLLQEAFMTHKAKMAKAIFAAPEIRHQFEEEYQQEIRHLKQLAEQEIQVEIKRGEEERKWSKETSWDDPNDITQALIEEQISILKHIKSSPSSPIAANSHEYQKPFFHEATTSTPLSYDTPSLPQSPITDSFSSPASGFYSSFSPSPVSILSVESPADKEARLRAEKREKQQEEYRKRAEAIMSRKRLEKQWSHWGETMSSASSTTSASEDSDHPATPDIAIPMSNEDIANLMTFHEQQWTWIASLPHLEWTDFPWPVLSFSTPMRKEELTLEAVVQYIFAPLKARHDRNVVKDRLKELIMKWHPDRFETKYLALIVNLREREKVREGAGTVARILNDLLGKWNDL</sequence>
<gene>
    <name evidence="7" type="ORF">D9613_010798</name>
</gene>
<keyword evidence="4" id="KW-0040">ANK repeat</keyword>
<evidence type="ECO:0000256" key="5">
    <source>
        <dbReference type="ARBA" id="ARBA00023242"/>
    </source>
</evidence>
<keyword evidence="8" id="KW-1185">Reference proteome</keyword>
<dbReference type="Proteomes" id="UP000521872">
    <property type="component" value="Unassembled WGS sequence"/>
</dbReference>
<dbReference type="EMBL" id="JAACJL010000046">
    <property type="protein sequence ID" value="KAF4613287.1"/>
    <property type="molecule type" value="Genomic_DNA"/>
</dbReference>
<keyword evidence="3" id="KW-0677">Repeat</keyword>
<evidence type="ECO:0000256" key="3">
    <source>
        <dbReference type="ARBA" id="ARBA00022737"/>
    </source>
</evidence>
<feature type="region of interest" description="Disordered" evidence="6">
    <location>
        <begin position="190"/>
        <end position="212"/>
    </location>
</feature>
<dbReference type="GO" id="GO:0005634">
    <property type="term" value="C:nucleus"/>
    <property type="evidence" value="ECO:0007669"/>
    <property type="project" value="UniProtKB-SubCell"/>
</dbReference>
<name>A0A8H4VKU0_9AGAR</name>
<protein>
    <submittedName>
        <fullName evidence="7">Uncharacterized protein</fullName>
    </submittedName>
</protein>
<organism evidence="7 8">
    <name type="scientific">Agrocybe pediades</name>
    <dbReference type="NCBI Taxonomy" id="84607"/>
    <lineage>
        <taxon>Eukaryota</taxon>
        <taxon>Fungi</taxon>
        <taxon>Dikarya</taxon>
        <taxon>Basidiomycota</taxon>
        <taxon>Agaricomycotina</taxon>
        <taxon>Agaricomycetes</taxon>
        <taxon>Agaricomycetidae</taxon>
        <taxon>Agaricales</taxon>
        <taxon>Agaricineae</taxon>
        <taxon>Strophariaceae</taxon>
        <taxon>Agrocybe</taxon>
    </lineage>
</organism>
<feature type="compositionally biased region" description="Basic and acidic residues" evidence="6">
    <location>
        <begin position="191"/>
        <end position="212"/>
    </location>
</feature>
<comment type="subcellular location">
    <subcellularLocation>
        <location evidence="1">Nucleus</location>
    </subcellularLocation>
</comment>
<evidence type="ECO:0000256" key="1">
    <source>
        <dbReference type="ARBA" id="ARBA00004123"/>
    </source>
</evidence>
<dbReference type="PANTHER" id="PTHR15263:SF1">
    <property type="entry name" value="NF-KAPPA-B INHIBITOR-LIKE PROTEIN 1"/>
    <property type="match status" value="1"/>
</dbReference>
<keyword evidence="5" id="KW-0539">Nucleus</keyword>
<evidence type="ECO:0000256" key="6">
    <source>
        <dbReference type="SAM" id="MobiDB-lite"/>
    </source>
</evidence>
<dbReference type="AlphaFoldDB" id="A0A8H4VKU0"/>
<evidence type="ECO:0000256" key="2">
    <source>
        <dbReference type="ARBA" id="ARBA00022553"/>
    </source>
</evidence>
<comment type="caution">
    <text evidence="7">The sequence shown here is derived from an EMBL/GenBank/DDBJ whole genome shotgun (WGS) entry which is preliminary data.</text>
</comment>
<accession>A0A8H4VKU0</accession>
<dbReference type="InterPro" id="IPR038753">
    <property type="entry name" value="NFKBIL1"/>
</dbReference>
<feature type="region of interest" description="Disordered" evidence="6">
    <location>
        <begin position="228"/>
        <end position="253"/>
    </location>
</feature>
<evidence type="ECO:0000313" key="8">
    <source>
        <dbReference type="Proteomes" id="UP000521872"/>
    </source>
</evidence>
<evidence type="ECO:0000256" key="4">
    <source>
        <dbReference type="ARBA" id="ARBA00023043"/>
    </source>
</evidence>